<dbReference type="GO" id="GO:0071555">
    <property type="term" value="P:cell wall organization"/>
    <property type="evidence" value="ECO:0007669"/>
    <property type="project" value="UniProtKB-KW"/>
</dbReference>
<dbReference type="InterPro" id="IPR056729">
    <property type="entry name" value="GMPPB_C"/>
</dbReference>
<feature type="binding site" evidence="18">
    <location>
        <position position="159"/>
    </location>
    <ligand>
        <name>UDP-N-acetyl-alpha-D-glucosamine</name>
        <dbReference type="ChEBI" id="CHEBI:57705"/>
    </ligand>
</feature>
<feature type="binding site" evidence="18">
    <location>
        <position position="355"/>
    </location>
    <ligand>
        <name>UDP-N-acetyl-alpha-D-glucosamine</name>
        <dbReference type="ChEBI" id="CHEBI:57705"/>
    </ligand>
</feature>
<keyword evidence="10 18" id="KW-0133">Cell shape</keyword>
<evidence type="ECO:0000313" key="22">
    <source>
        <dbReference type="EMBL" id="PTQ56583.1"/>
    </source>
</evidence>
<dbReference type="GO" id="GO:0000902">
    <property type="term" value="P:cell morphogenesis"/>
    <property type="evidence" value="ECO:0007669"/>
    <property type="project" value="UniProtKB-UniRule"/>
</dbReference>
<dbReference type="Gene3D" id="3.90.550.10">
    <property type="entry name" value="Spore Coat Polysaccharide Biosynthesis Protein SpsA, Chain A"/>
    <property type="match status" value="1"/>
</dbReference>
<evidence type="ECO:0000256" key="13">
    <source>
        <dbReference type="ARBA" id="ARBA00023315"/>
    </source>
</evidence>
<evidence type="ECO:0000256" key="9">
    <source>
        <dbReference type="ARBA" id="ARBA00022842"/>
    </source>
</evidence>
<evidence type="ECO:0000256" key="12">
    <source>
        <dbReference type="ARBA" id="ARBA00023268"/>
    </source>
</evidence>
<dbReference type="Pfam" id="PF25087">
    <property type="entry name" value="GMPPB_C"/>
    <property type="match status" value="1"/>
</dbReference>
<evidence type="ECO:0000256" key="11">
    <source>
        <dbReference type="ARBA" id="ARBA00022984"/>
    </source>
</evidence>
<keyword evidence="12 18" id="KW-0511">Multifunctional enzyme</keyword>
<organism evidence="22 23">
    <name type="scientific">Candidatus Carbonibacillus altaicus</name>
    <dbReference type="NCBI Taxonomy" id="2163959"/>
    <lineage>
        <taxon>Bacteria</taxon>
        <taxon>Bacillati</taxon>
        <taxon>Bacillota</taxon>
        <taxon>Bacilli</taxon>
        <taxon>Bacillales</taxon>
        <taxon>Candidatus Carbonibacillus</taxon>
    </lineage>
</organism>
<feature type="domain" description="Mannose-1-phosphate guanyltransferase C-terminal" evidence="21">
    <location>
        <begin position="321"/>
        <end position="381"/>
    </location>
</feature>
<dbReference type="InterPro" id="IPR025877">
    <property type="entry name" value="MobA-like_NTP_Trfase"/>
</dbReference>
<dbReference type="EC" id="2.7.7.23" evidence="18"/>
<evidence type="ECO:0000256" key="19">
    <source>
        <dbReference type="SAM" id="MobiDB-lite"/>
    </source>
</evidence>
<dbReference type="GO" id="GO:0006048">
    <property type="term" value="P:UDP-N-acetylglucosamine biosynthetic process"/>
    <property type="evidence" value="ECO:0007669"/>
    <property type="project" value="UniProtKB-UniPathway"/>
</dbReference>
<keyword evidence="11 18" id="KW-0573">Peptidoglycan synthesis</keyword>
<gene>
    <name evidence="18" type="primary">glmU</name>
    <name evidence="22" type="ORF">BSOLF_0030</name>
</gene>
<dbReference type="Gene3D" id="2.160.10.10">
    <property type="entry name" value="Hexapeptide repeat proteins"/>
    <property type="match status" value="1"/>
</dbReference>
<feature type="binding site" evidence="18">
    <location>
        <position position="337"/>
    </location>
    <ligand>
        <name>UDP-N-acetyl-alpha-D-glucosamine</name>
        <dbReference type="ChEBI" id="CHEBI:57705"/>
    </ligand>
</feature>
<dbReference type="InterPro" id="IPR018357">
    <property type="entry name" value="Hexapep_transf_CS"/>
</dbReference>
<dbReference type="Pfam" id="PF12804">
    <property type="entry name" value="NTP_transf_3"/>
    <property type="match status" value="1"/>
</dbReference>
<feature type="binding site" evidence="18">
    <location>
        <position position="232"/>
    </location>
    <ligand>
        <name>UDP-N-acetyl-alpha-D-glucosamine</name>
        <dbReference type="ChEBI" id="CHEBI:57705"/>
    </ligand>
</feature>
<dbReference type="Proteomes" id="UP000244338">
    <property type="component" value="Unassembled WGS sequence"/>
</dbReference>
<feature type="binding site" evidence="18">
    <location>
        <position position="370"/>
    </location>
    <ligand>
        <name>UDP-N-acetyl-alpha-D-glucosamine</name>
        <dbReference type="ChEBI" id="CHEBI:57705"/>
    </ligand>
</feature>
<dbReference type="GO" id="GO:0008360">
    <property type="term" value="P:regulation of cell shape"/>
    <property type="evidence" value="ECO:0007669"/>
    <property type="project" value="UniProtKB-KW"/>
</dbReference>
<dbReference type="Pfam" id="PF00132">
    <property type="entry name" value="Hexapep"/>
    <property type="match status" value="1"/>
</dbReference>
<comment type="pathway">
    <text evidence="18">Bacterial outer membrane biogenesis; LPS lipid A biosynthesis.</text>
</comment>
<dbReference type="EC" id="2.3.1.157" evidence="18"/>
<comment type="cofactor">
    <cofactor evidence="18">
        <name>Mg(2+)</name>
        <dbReference type="ChEBI" id="CHEBI:18420"/>
    </cofactor>
    <text evidence="18">Binds 1 Mg(2+) ion per subunit.</text>
</comment>
<evidence type="ECO:0000259" key="20">
    <source>
        <dbReference type="Pfam" id="PF12804"/>
    </source>
</evidence>
<feature type="binding site" evidence="18">
    <location>
        <position position="427"/>
    </location>
    <ligand>
        <name>acetyl-CoA</name>
        <dbReference type="ChEBI" id="CHEBI:57288"/>
    </ligand>
</feature>
<evidence type="ECO:0000256" key="17">
    <source>
        <dbReference type="ARBA" id="ARBA00049628"/>
    </source>
</evidence>
<feature type="region of interest" description="Linker" evidence="18">
    <location>
        <begin position="235"/>
        <end position="255"/>
    </location>
</feature>
<dbReference type="PANTHER" id="PTHR43584">
    <property type="entry name" value="NUCLEOTIDYL TRANSFERASE"/>
    <property type="match status" value="1"/>
</dbReference>
<dbReference type="AlphaFoldDB" id="A0A2R6Y1N7"/>
<dbReference type="InterPro" id="IPR011004">
    <property type="entry name" value="Trimer_LpxA-like_sf"/>
</dbReference>
<dbReference type="NCBIfam" id="TIGR01173">
    <property type="entry name" value="glmU"/>
    <property type="match status" value="1"/>
</dbReference>
<comment type="catalytic activity">
    <reaction evidence="16 18">
        <text>N-acetyl-alpha-D-glucosamine 1-phosphate + UTP + H(+) = UDP-N-acetyl-alpha-D-glucosamine + diphosphate</text>
        <dbReference type="Rhea" id="RHEA:13509"/>
        <dbReference type="ChEBI" id="CHEBI:15378"/>
        <dbReference type="ChEBI" id="CHEBI:33019"/>
        <dbReference type="ChEBI" id="CHEBI:46398"/>
        <dbReference type="ChEBI" id="CHEBI:57705"/>
        <dbReference type="ChEBI" id="CHEBI:57776"/>
        <dbReference type="EC" id="2.7.7.23"/>
    </reaction>
</comment>
<dbReference type="UniPathway" id="UPA00113">
    <property type="reaction ID" value="UER00532"/>
</dbReference>
<comment type="function">
    <text evidence="17 18">Catalyzes the last two sequential reactions in the de novo biosynthetic pathway for UDP-N-acetylglucosamine (UDP-GlcNAc). The C-terminal domain catalyzes the transfer of acetyl group from acetyl coenzyme A to glucosamine-1-phosphate (GlcN-1-P) to produce N-acetylglucosamine-1-phosphate (GlcNAc-1-P), which is converted into UDP-GlcNAc by the transfer of uridine 5-monophosphate (from uridine 5-triphosphate), a reaction catalyzed by the N-terminal domain.</text>
</comment>
<evidence type="ECO:0000256" key="3">
    <source>
        <dbReference type="ARBA" id="ARBA00007947"/>
    </source>
</evidence>
<name>A0A2R6Y1N7_9BACL</name>
<keyword evidence="9 18" id="KW-0460">Magnesium</keyword>
<comment type="caution">
    <text evidence="22">The sequence shown here is derived from an EMBL/GenBank/DDBJ whole genome shotgun (WGS) entry which is preliminary data.</text>
</comment>
<feature type="region of interest" description="N-acetyltransferase" evidence="18">
    <location>
        <begin position="256"/>
        <end position="502"/>
    </location>
</feature>
<evidence type="ECO:0000256" key="7">
    <source>
        <dbReference type="ARBA" id="ARBA00022723"/>
    </source>
</evidence>
<feature type="binding site" evidence="18">
    <location>
        <begin position="77"/>
        <end position="78"/>
    </location>
    <ligand>
        <name>UDP-N-acetyl-alpha-D-glucosamine</name>
        <dbReference type="ChEBI" id="CHEBI:57705"/>
    </ligand>
</feature>
<evidence type="ECO:0000259" key="21">
    <source>
        <dbReference type="Pfam" id="PF25087"/>
    </source>
</evidence>
<evidence type="ECO:0000256" key="8">
    <source>
        <dbReference type="ARBA" id="ARBA00022737"/>
    </source>
</evidence>
<dbReference type="PROSITE" id="PS00101">
    <property type="entry name" value="HEXAPEP_TRANSFERASES"/>
    <property type="match status" value="1"/>
</dbReference>
<dbReference type="GO" id="GO:0003977">
    <property type="term" value="F:UDP-N-acetylglucosamine diphosphorylase activity"/>
    <property type="evidence" value="ECO:0007669"/>
    <property type="project" value="UniProtKB-UniRule"/>
</dbReference>
<evidence type="ECO:0000256" key="1">
    <source>
        <dbReference type="ARBA" id="ARBA00004496"/>
    </source>
</evidence>
<feature type="binding site" evidence="18">
    <location>
        <begin position="8"/>
        <end position="11"/>
    </location>
    <ligand>
        <name>UDP-N-acetyl-alpha-D-glucosamine</name>
        <dbReference type="ChEBI" id="CHEBI:57705"/>
    </ligand>
</feature>
<dbReference type="InterPro" id="IPR005882">
    <property type="entry name" value="Bifunctional_GlmU"/>
</dbReference>
<evidence type="ECO:0000256" key="2">
    <source>
        <dbReference type="ARBA" id="ARBA00007707"/>
    </source>
</evidence>
<dbReference type="GO" id="GO:0009245">
    <property type="term" value="P:lipid A biosynthetic process"/>
    <property type="evidence" value="ECO:0007669"/>
    <property type="project" value="UniProtKB-UniRule"/>
</dbReference>
<feature type="binding site" evidence="18">
    <location>
        <position position="381"/>
    </location>
    <ligand>
        <name>UDP-N-acetyl-alpha-D-glucosamine</name>
        <dbReference type="ChEBI" id="CHEBI:57705"/>
    </ligand>
</feature>
<dbReference type="InterPro" id="IPR029044">
    <property type="entry name" value="Nucleotide-diphossugar_trans"/>
</dbReference>
<comment type="subcellular location">
    <subcellularLocation>
        <location evidence="1 18">Cytoplasm</location>
    </subcellularLocation>
</comment>
<feature type="binding site" evidence="18">
    <location>
        <position position="22"/>
    </location>
    <ligand>
        <name>UDP-N-acetyl-alpha-D-glucosamine</name>
        <dbReference type="ChEBI" id="CHEBI:57705"/>
    </ligand>
</feature>
<dbReference type="HAMAP" id="MF_01631">
    <property type="entry name" value="GlmU"/>
    <property type="match status" value="1"/>
</dbReference>
<feature type="region of interest" description="Pyrophosphorylase" evidence="18">
    <location>
        <begin position="1"/>
        <end position="234"/>
    </location>
</feature>
<dbReference type="CDD" id="cd03353">
    <property type="entry name" value="LbH_GlmU_C"/>
    <property type="match status" value="1"/>
</dbReference>
<comment type="similarity">
    <text evidence="3 18">In the N-terminal section; belongs to the N-acetylglucosamine-1-phosphate uridyltransferase family.</text>
</comment>
<evidence type="ECO:0000256" key="6">
    <source>
        <dbReference type="ARBA" id="ARBA00022695"/>
    </source>
</evidence>
<comment type="subunit">
    <text evidence="18">Homotrimer.</text>
</comment>
<dbReference type="UniPathway" id="UPA00973"/>
<keyword evidence="6 18" id="KW-0548">Nucleotidyltransferase</keyword>
<feature type="binding site" evidence="18">
    <location>
        <position position="174"/>
    </location>
    <ligand>
        <name>UDP-N-acetyl-alpha-D-glucosamine</name>
        <dbReference type="ChEBI" id="CHEBI:57705"/>
    </ligand>
</feature>
<dbReference type="InterPro" id="IPR038009">
    <property type="entry name" value="GlmU_C_LbH"/>
</dbReference>
<proteinExistence type="inferred from homology"/>
<dbReference type="GO" id="GO:0000287">
    <property type="term" value="F:magnesium ion binding"/>
    <property type="evidence" value="ECO:0007669"/>
    <property type="project" value="UniProtKB-UniRule"/>
</dbReference>
<dbReference type="InterPro" id="IPR050065">
    <property type="entry name" value="GlmU-like"/>
</dbReference>
<reference evidence="23" key="1">
    <citation type="journal article" date="2018" name="Sci. Rep.">
        <title>Lignite coal burning seam in the remote Altai Mountains harbors a hydrogen-driven thermophilic microbial community.</title>
        <authorList>
            <person name="Kadnikov V.V."/>
            <person name="Mardanov A.V."/>
            <person name="Ivasenko D.A."/>
            <person name="Antsiferov D.V."/>
            <person name="Beletsky A.V."/>
            <person name="Karnachuk O.V."/>
            <person name="Ravin N.V."/>
        </authorList>
    </citation>
    <scope>NUCLEOTIDE SEQUENCE [LARGE SCALE GENOMIC DNA]</scope>
</reference>
<dbReference type="InterPro" id="IPR001451">
    <property type="entry name" value="Hexapep"/>
</dbReference>
<feature type="binding site" evidence="18">
    <location>
        <position position="444"/>
    </location>
    <ligand>
        <name>acetyl-CoA</name>
        <dbReference type="ChEBI" id="CHEBI:57288"/>
    </ligand>
</feature>
<dbReference type="SUPFAM" id="SSF51161">
    <property type="entry name" value="Trimeric LpxA-like enzymes"/>
    <property type="match status" value="1"/>
</dbReference>
<dbReference type="NCBIfam" id="NF010934">
    <property type="entry name" value="PRK14354.1"/>
    <property type="match status" value="1"/>
</dbReference>
<feature type="compositionally biased region" description="Basic and acidic residues" evidence="19">
    <location>
        <begin position="465"/>
        <end position="482"/>
    </location>
</feature>
<sequence length="502" mass="54815">MQQIAFVLAAGKGTRMRSEKPKVLHPLLGEPMLGYVLENIEKAAAQEVLLVLGYGRERIMPFYGERATIVIQEEQRGTGHAARVALDYLKHRGDRLEEIEILIVHGDTPLVSSTSLTRLHQAFKQNKSQAALLTAHVERPFGLGRVLRDAEGRVQKIVEEKDATDVERQIKEINVGVYLFEARYLEWALGQLSTDNAQGEYYLTDVIHLILTAGGNVTSVAAVDPDEALSINDRAELAVAEEALRRRILAYHMRQGVTIEMPDTVRIGPYVEIEPDVVIRPGTILMGATRIGKEAVIGPYSELKDVIVGDGALVRQTVAEAARIDDGATIGPFAYLRPGAQIGRGVRIGNFVEVKNSTIGEGSKVPHLAYVGDAIIGREVNMSCGTITVNYDGLEKHTTVIGDRAFIGCNVNLIAPVTIGDGAYVAAGSTIDQPVPRGALAIARARQMNKEDYVEAWLARKKEKRLGQKERVNKGTDFEHTSMDAPSSSSQHKKGTDDAQLS</sequence>
<evidence type="ECO:0000256" key="18">
    <source>
        <dbReference type="HAMAP-Rule" id="MF_01631"/>
    </source>
</evidence>
<feature type="binding site" evidence="18">
    <location>
        <position position="144"/>
    </location>
    <ligand>
        <name>UDP-N-acetyl-alpha-D-glucosamine</name>
        <dbReference type="ChEBI" id="CHEBI:57705"/>
    </ligand>
</feature>
<dbReference type="GO" id="GO:0005737">
    <property type="term" value="C:cytoplasm"/>
    <property type="evidence" value="ECO:0007669"/>
    <property type="project" value="UniProtKB-SubCell"/>
</dbReference>
<feature type="region of interest" description="Disordered" evidence="19">
    <location>
        <begin position="465"/>
        <end position="502"/>
    </location>
</feature>
<dbReference type="GO" id="GO:0009252">
    <property type="term" value="P:peptidoglycan biosynthetic process"/>
    <property type="evidence" value="ECO:0007669"/>
    <property type="project" value="UniProtKB-UniRule"/>
</dbReference>
<dbReference type="GO" id="GO:0016020">
    <property type="term" value="C:membrane"/>
    <property type="evidence" value="ECO:0007669"/>
    <property type="project" value="GOC"/>
</dbReference>
<dbReference type="SUPFAM" id="SSF53448">
    <property type="entry name" value="Nucleotide-diphospho-sugar transferases"/>
    <property type="match status" value="1"/>
</dbReference>
<feature type="binding site" evidence="18">
    <location>
        <begin position="390"/>
        <end position="391"/>
    </location>
    <ligand>
        <name>acetyl-CoA</name>
        <dbReference type="ChEBI" id="CHEBI:57288"/>
    </ligand>
</feature>
<feature type="domain" description="MobA-like NTP transferase" evidence="20">
    <location>
        <begin position="5"/>
        <end position="145"/>
    </location>
</feature>
<keyword evidence="4 18" id="KW-0963">Cytoplasm</keyword>
<comment type="caution">
    <text evidence="18">Lacks conserved residue(s) required for the propagation of feature annotation.</text>
</comment>
<keyword evidence="7 18" id="KW-0479">Metal-binding</keyword>
<evidence type="ECO:0000256" key="14">
    <source>
        <dbReference type="ARBA" id="ARBA00023316"/>
    </source>
</evidence>
<evidence type="ECO:0000256" key="5">
    <source>
        <dbReference type="ARBA" id="ARBA00022679"/>
    </source>
</evidence>
<feature type="binding site" evidence="18">
    <location>
        <position position="107"/>
    </location>
    <ligand>
        <name>Mg(2+)</name>
        <dbReference type="ChEBI" id="CHEBI:18420"/>
    </ligand>
</feature>
<evidence type="ECO:0000256" key="10">
    <source>
        <dbReference type="ARBA" id="ARBA00022960"/>
    </source>
</evidence>
<comment type="pathway">
    <text evidence="18">Nucleotide-sugar biosynthesis; UDP-N-acetyl-alpha-D-glucosamine biosynthesis; N-acetyl-alpha-D-glucosamine 1-phosphate from alpha-D-glucosamine 6-phosphate (route II): step 2/2.</text>
</comment>
<dbReference type="CDD" id="cd02540">
    <property type="entry name" value="GT2_GlmU_N_bac"/>
    <property type="match status" value="1"/>
</dbReference>
<keyword evidence="5 18" id="KW-0808">Transferase</keyword>
<evidence type="ECO:0000313" key="23">
    <source>
        <dbReference type="Proteomes" id="UP000244338"/>
    </source>
</evidence>
<feature type="binding site" evidence="18">
    <location>
        <position position="72"/>
    </location>
    <ligand>
        <name>UDP-N-acetyl-alpha-D-glucosamine</name>
        <dbReference type="ChEBI" id="CHEBI:57705"/>
    </ligand>
</feature>
<comment type="pathway">
    <text evidence="18">Nucleotide-sugar biosynthesis; UDP-N-acetyl-alpha-D-glucosamine biosynthesis; UDP-N-acetyl-alpha-D-glucosamine from N-acetyl-alpha-D-glucosamine 1-phosphate: step 1/1.</text>
</comment>
<keyword evidence="8 18" id="KW-0677">Repeat</keyword>
<dbReference type="PANTHER" id="PTHR43584:SF3">
    <property type="entry name" value="BIFUNCTIONAL PROTEIN GLMU"/>
    <property type="match status" value="1"/>
</dbReference>
<keyword evidence="14 18" id="KW-0961">Cell wall biogenesis/degradation</keyword>
<keyword evidence="13 18" id="KW-0012">Acyltransferase</keyword>
<evidence type="ECO:0000256" key="16">
    <source>
        <dbReference type="ARBA" id="ARBA00048493"/>
    </source>
</evidence>
<feature type="active site" description="Proton acceptor" evidence="18">
    <location>
        <position position="367"/>
    </location>
</feature>
<protein>
    <recommendedName>
        <fullName evidence="18">Bifunctional protein GlmU</fullName>
    </recommendedName>
    <domain>
        <recommendedName>
            <fullName evidence="18">UDP-N-acetylglucosamine pyrophosphorylase</fullName>
            <ecNumber evidence="18">2.7.7.23</ecNumber>
        </recommendedName>
        <alternativeName>
            <fullName evidence="18">N-acetylglucosamine-1-phosphate uridyltransferase</fullName>
        </alternativeName>
    </domain>
    <domain>
        <recommendedName>
            <fullName evidence="18">Glucosamine-1-phosphate N-acetyltransferase</fullName>
            <ecNumber evidence="18">2.3.1.157</ecNumber>
        </recommendedName>
    </domain>
</protein>
<evidence type="ECO:0000256" key="15">
    <source>
        <dbReference type="ARBA" id="ARBA00048247"/>
    </source>
</evidence>
<comment type="catalytic activity">
    <reaction evidence="15 18">
        <text>alpha-D-glucosamine 1-phosphate + acetyl-CoA = N-acetyl-alpha-D-glucosamine 1-phosphate + CoA + H(+)</text>
        <dbReference type="Rhea" id="RHEA:13725"/>
        <dbReference type="ChEBI" id="CHEBI:15378"/>
        <dbReference type="ChEBI" id="CHEBI:57287"/>
        <dbReference type="ChEBI" id="CHEBI:57288"/>
        <dbReference type="ChEBI" id="CHEBI:57776"/>
        <dbReference type="ChEBI" id="CHEBI:58516"/>
        <dbReference type="EC" id="2.3.1.157"/>
    </reaction>
</comment>
<feature type="binding site" evidence="18">
    <location>
        <position position="232"/>
    </location>
    <ligand>
        <name>Mg(2+)</name>
        <dbReference type="ChEBI" id="CHEBI:18420"/>
    </ligand>
</feature>
<evidence type="ECO:0000256" key="4">
    <source>
        <dbReference type="ARBA" id="ARBA00022490"/>
    </source>
</evidence>
<comment type="similarity">
    <text evidence="2 18">In the C-terminal section; belongs to the transferase hexapeptide repeat family.</text>
</comment>
<accession>A0A2R6Y1N7</accession>
<dbReference type="EMBL" id="PEBX01000024">
    <property type="protein sequence ID" value="PTQ56583.1"/>
    <property type="molecule type" value="Genomic_DNA"/>
</dbReference>
<dbReference type="GO" id="GO:0019134">
    <property type="term" value="F:glucosamine-1-phosphate N-acetyltransferase activity"/>
    <property type="evidence" value="ECO:0007669"/>
    <property type="project" value="UniProtKB-UniRule"/>
</dbReference>